<evidence type="ECO:0000256" key="1">
    <source>
        <dbReference type="ARBA" id="ARBA00023186"/>
    </source>
</evidence>
<dbReference type="STRING" id="105231.A0A1Y1I468"/>
<sequence>MEDSHQLPHAAEPHDALRFGLPTFKQDALPAHPVETMTKNFPKQQSTLKQTLLTNAYGAALPMRMEIERQYLSRPHRLPGMPDSRVSLDSMTGDLDNFGFEDYLNLPSERESQNAAVDPHYVMEARMGMVPKPSSILR</sequence>
<keyword evidence="4" id="KW-1185">Reference proteome</keyword>
<accession>A0A1Y1I468</accession>
<proteinExistence type="inferred from homology"/>
<dbReference type="AlphaFoldDB" id="A0A1Y1I468"/>
<reference evidence="3 4" key="1">
    <citation type="journal article" date="2014" name="Nat. Commun.">
        <title>Klebsormidium flaccidum genome reveals primary factors for plant terrestrial adaptation.</title>
        <authorList>
            <person name="Hori K."/>
            <person name="Maruyama F."/>
            <person name="Fujisawa T."/>
            <person name="Togashi T."/>
            <person name="Yamamoto N."/>
            <person name="Seo M."/>
            <person name="Sato S."/>
            <person name="Yamada T."/>
            <person name="Mori H."/>
            <person name="Tajima N."/>
            <person name="Moriyama T."/>
            <person name="Ikeuchi M."/>
            <person name="Watanabe M."/>
            <person name="Wada H."/>
            <person name="Kobayashi K."/>
            <person name="Saito M."/>
            <person name="Masuda T."/>
            <person name="Sasaki-Sekimoto Y."/>
            <person name="Mashiguchi K."/>
            <person name="Awai K."/>
            <person name="Shimojima M."/>
            <person name="Masuda S."/>
            <person name="Iwai M."/>
            <person name="Nobusawa T."/>
            <person name="Narise T."/>
            <person name="Kondo S."/>
            <person name="Saito H."/>
            <person name="Sato R."/>
            <person name="Murakawa M."/>
            <person name="Ihara Y."/>
            <person name="Oshima-Yamada Y."/>
            <person name="Ohtaka K."/>
            <person name="Satoh M."/>
            <person name="Sonobe K."/>
            <person name="Ishii M."/>
            <person name="Ohtani R."/>
            <person name="Kanamori-Sato M."/>
            <person name="Honoki R."/>
            <person name="Miyazaki D."/>
            <person name="Mochizuki H."/>
            <person name="Umetsu J."/>
            <person name="Higashi K."/>
            <person name="Shibata D."/>
            <person name="Kamiya Y."/>
            <person name="Sato N."/>
            <person name="Nakamura Y."/>
            <person name="Tabata S."/>
            <person name="Ida S."/>
            <person name="Kurokawa K."/>
            <person name="Ohta H."/>
        </authorList>
    </citation>
    <scope>NUCLEOTIDE SEQUENCE [LARGE SCALE GENOMIC DNA]</scope>
    <source>
        <strain evidence="3 4">NIES-2285</strain>
    </source>
</reference>
<evidence type="ECO:0000313" key="3">
    <source>
        <dbReference type="EMBL" id="GAQ85734.1"/>
    </source>
</evidence>
<keyword evidence="3" id="KW-0647">Proteasome</keyword>
<dbReference type="GO" id="GO:0000502">
    <property type="term" value="C:proteasome complex"/>
    <property type="evidence" value="ECO:0007669"/>
    <property type="project" value="UniProtKB-KW"/>
</dbReference>
<evidence type="ECO:0000256" key="2">
    <source>
        <dbReference type="ARBA" id="ARBA00043974"/>
    </source>
</evidence>
<dbReference type="PANTHER" id="PTHR12828:SF3">
    <property type="entry name" value="PROTEASOME MATURATION PROTEIN"/>
    <property type="match status" value="1"/>
</dbReference>
<dbReference type="OMA" id="FVPVDMH"/>
<comment type="similarity">
    <text evidence="2">Belongs to the POMP/UMP1 family.</text>
</comment>
<dbReference type="GO" id="GO:0005737">
    <property type="term" value="C:cytoplasm"/>
    <property type="evidence" value="ECO:0000318"/>
    <property type="project" value="GO_Central"/>
</dbReference>
<dbReference type="EMBL" id="DF237200">
    <property type="protein sequence ID" value="GAQ85734.1"/>
    <property type="molecule type" value="Genomic_DNA"/>
</dbReference>
<dbReference type="OrthoDB" id="15001at2759"/>
<dbReference type="GO" id="GO:0043248">
    <property type="term" value="P:proteasome assembly"/>
    <property type="evidence" value="ECO:0000318"/>
    <property type="project" value="GO_Central"/>
</dbReference>
<keyword evidence="1" id="KW-0143">Chaperone</keyword>
<evidence type="ECO:0000313" key="4">
    <source>
        <dbReference type="Proteomes" id="UP000054558"/>
    </source>
</evidence>
<dbReference type="Pfam" id="PF05348">
    <property type="entry name" value="UMP1"/>
    <property type="match status" value="1"/>
</dbReference>
<organism evidence="3 4">
    <name type="scientific">Klebsormidium nitens</name>
    <name type="common">Green alga</name>
    <name type="synonym">Ulothrix nitens</name>
    <dbReference type="NCBI Taxonomy" id="105231"/>
    <lineage>
        <taxon>Eukaryota</taxon>
        <taxon>Viridiplantae</taxon>
        <taxon>Streptophyta</taxon>
        <taxon>Klebsormidiophyceae</taxon>
        <taxon>Klebsormidiales</taxon>
        <taxon>Klebsormidiaceae</taxon>
        <taxon>Klebsormidium</taxon>
    </lineage>
</organism>
<gene>
    <name evidence="3" type="ORF">KFL_002510110</name>
</gene>
<dbReference type="InterPro" id="IPR008012">
    <property type="entry name" value="Ump1"/>
</dbReference>
<protein>
    <submittedName>
        <fullName evidence="3">Proteasome maturation protein</fullName>
    </submittedName>
</protein>
<dbReference type="Proteomes" id="UP000054558">
    <property type="component" value="Unassembled WGS sequence"/>
</dbReference>
<name>A0A1Y1I468_KLENI</name>
<dbReference type="PANTHER" id="PTHR12828">
    <property type="entry name" value="PROTEASOME MATURATION PROTEIN UMP1"/>
    <property type="match status" value="1"/>
</dbReference>
<dbReference type="GO" id="GO:0005634">
    <property type="term" value="C:nucleus"/>
    <property type="evidence" value="ECO:0000318"/>
    <property type="project" value="GO_Central"/>
</dbReference>